<dbReference type="PANTHER" id="PTHR42683">
    <property type="entry name" value="ALDEHYDE REDUCTASE"/>
    <property type="match status" value="1"/>
</dbReference>
<dbReference type="Pfam" id="PF08240">
    <property type="entry name" value="ADH_N"/>
    <property type="match status" value="1"/>
</dbReference>
<dbReference type="EMBL" id="CTEF01000001">
    <property type="protein sequence ID" value="CQD12042.1"/>
    <property type="molecule type" value="Genomic_DNA"/>
</dbReference>
<evidence type="ECO:0000313" key="7">
    <source>
        <dbReference type="EMBL" id="CQD12042.1"/>
    </source>
</evidence>
<evidence type="ECO:0000256" key="2">
    <source>
        <dbReference type="ARBA" id="ARBA00022833"/>
    </source>
</evidence>
<dbReference type="SUPFAM" id="SSF50129">
    <property type="entry name" value="GroES-like"/>
    <property type="match status" value="1"/>
</dbReference>
<keyword evidence="2" id="KW-0862">Zinc</keyword>
<dbReference type="Proteomes" id="UP000182227">
    <property type="component" value="Unassembled WGS sequence"/>
</dbReference>
<dbReference type="Gene3D" id="3.90.180.10">
    <property type="entry name" value="Medium-chain alcohol dehydrogenases, catalytic domain"/>
    <property type="match status" value="1"/>
</dbReference>
<protein>
    <recommendedName>
        <fullName evidence="4">alcohol dehydrogenase (NADP(+))</fullName>
        <ecNumber evidence="4">1.1.1.2</ecNumber>
    </recommendedName>
</protein>
<evidence type="ECO:0000256" key="3">
    <source>
        <dbReference type="ARBA" id="ARBA00023002"/>
    </source>
</evidence>
<dbReference type="EC" id="1.1.1.2" evidence="4"/>
<dbReference type="InterPro" id="IPR013154">
    <property type="entry name" value="ADH-like_N"/>
</dbReference>
<comment type="catalytic activity">
    <reaction evidence="5">
        <text>a primary alcohol + NADP(+) = an aldehyde + NADPH + H(+)</text>
        <dbReference type="Rhea" id="RHEA:15937"/>
        <dbReference type="ChEBI" id="CHEBI:15378"/>
        <dbReference type="ChEBI" id="CHEBI:15734"/>
        <dbReference type="ChEBI" id="CHEBI:17478"/>
        <dbReference type="ChEBI" id="CHEBI:57783"/>
        <dbReference type="ChEBI" id="CHEBI:58349"/>
        <dbReference type="EC" id="1.1.1.2"/>
    </reaction>
</comment>
<keyword evidence="3" id="KW-0560">Oxidoreductase</keyword>
<dbReference type="InterPro" id="IPR002328">
    <property type="entry name" value="ADH_Zn_CS"/>
</dbReference>
<dbReference type="InterPro" id="IPR011032">
    <property type="entry name" value="GroES-like_sf"/>
</dbReference>
<dbReference type="PROSITE" id="PS00059">
    <property type="entry name" value="ADH_ZINC"/>
    <property type="match status" value="1"/>
</dbReference>
<keyword evidence="1" id="KW-0479">Metal-binding</keyword>
<name>A0A0U1DBI3_9MYCO</name>
<gene>
    <name evidence="7" type="ORF">BN970_02456</name>
</gene>
<reference evidence="7 8" key="1">
    <citation type="submission" date="2015-03" db="EMBL/GenBank/DDBJ databases">
        <authorList>
            <person name="Murphy D."/>
        </authorList>
    </citation>
    <scope>NUCLEOTIDE SEQUENCE [LARGE SCALE GENOMIC DNA]</scope>
    <source>
        <strain evidence="7 8">D16</strain>
    </source>
</reference>
<sequence length="112" mass="11542">MSTVYAYAANSATEPLAKTTITRREVGPHDVAFDIHFAGICHSDIHTVKGEWGTPNYPVVAGHEIAGVVTEVGSEVTKYKVGDHVASGVSSTRVASATTARLGCSSTAPAAA</sequence>
<accession>A0A0U1DBI3</accession>
<dbReference type="InterPro" id="IPR047109">
    <property type="entry name" value="CAD-like"/>
</dbReference>
<evidence type="ECO:0000259" key="6">
    <source>
        <dbReference type="Pfam" id="PF08240"/>
    </source>
</evidence>
<organism evidence="7 8">
    <name type="scientific">Mycolicibacterium conceptionense</name>
    <dbReference type="NCBI Taxonomy" id="451644"/>
    <lineage>
        <taxon>Bacteria</taxon>
        <taxon>Bacillati</taxon>
        <taxon>Actinomycetota</taxon>
        <taxon>Actinomycetes</taxon>
        <taxon>Mycobacteriales</taxon>
        <taxon>Mycobacteriaceae</taxon>
        <taxon>Mycolicibacterium</taxon>
    </lineage>
</organism>
<evidence type="ECO:0000256" key="5">
    <source>
        <dbReference type="ARBA" id="ARBA00048262"/>
    </source>
</evidence>
<evidence type="ECO:0000256" key="4">
    <source>
        <dbReference type="ARBA" id="ARBA00024074"/>
    </source>
</evidence>
<evidence type="ECO:0000313" key="8">
    <source>
        <dbReference type="Proteomes" id="UP000182227"/>
    </source>
</evidence>
<proteinExistence type="predicted"/>
<dbReference type="AlphaFoldDB" id="A0A0U1DBI3"/>
<evidence type="ECO:0000256" key="1">
    <source>
        <dbReference type="ARBA" id="ARBA00022723"/>
    </source>
</evidence>
<feature type="domain" description="Alcohol dehydrogenase-like N-terminal" evidence="6">
    <location>
        <begin position="27"/>
        <end position="88"/>
    </location>
</feature>
<dbReference type="GO" id="GO:0008106">
    <property type="term" value="F:alcohol dehydrogenase (NADP+) activity"/>
    <property type="evidence" value="ECO:0007669"/>
    <property type="project" value="UniProtKB-EC"/>
</dbReference>
<dbReference type="GO" id="GO:0008270">
    <property type="term" value="F:zinc ion binding"/>
    <property type="evidence" value="ECO:0007669"/>
    <property type="project" value="InterPro"/>
</dbReference>